<feature type="transmembrane region" description="Helical" evidence="5">
    <location>
        <begin position="50"/>
        <end position="69"/>
    </location>
</feature>
<dbReference type="PROSITE" id="PS50850">
    <property type="entry name" value="MFS"/>
    <property type="match status" value="1"/>
</dbReference>
<sequence length="83" mass="8259">MLTARDEVEKLASGVVNTFHEVGGLIGVALVSSVAASGFERDSVDGFGDAFTVCAVAAAAAAVLALGLVPRGRPQSTGGPHVH</sequence>
<dbReference type="RefSeq" id="WP_360029068.1">
    <property type="nucleotide sequence ID" value="NZ_JBEXZR010000006.1"/>
</dbReference>
<comment type="caution">
    <text evidence="7">The sequence shown here is derived from an EMBL/GenBank/DDBJ whole genome shotgun (WGS) entry which is preliminary data.</text>
</comment>
<protein>
    <recommendedName>
        <fullName evidence="6">Major facilitator superfamily (MFS) profile domain-containing protein</fullName>
    </recommendedName>
</protein>
<evidence type="ECO:0000256" key="2">
    <source>
        <dbReference type="ARBA" id="ARBA00022692"/>
    </source>
</evidence>
<comment type="subcellular location">
    <subcellularLocation>
        <location evidence="1">Cell membrane</location>
        <topology evidence="1">Multi-pass membrane protein</topology>
    </subcellularLocation>
</comment>
<keyword evidence="8" id="KW-1185">Reference proteome</keyword>
<dbReference type="SUPFAM" id="SSF103473">
    <property type="entry name" value="MFS general substrate transporter"/>
    <property type="match status" value="1"/>
</dbReference>
<evidence type="ECO:0000259" key="6">
    <source>
        <dbReference type="PROSITE" id="PS50850"/>
    </source>
</evidence>
<name>A0ABV2W282_9ACTN</name>
<dbReference type="InterPro" id="IPR020846">
    <property type="entry name" value="MFS_dom"/>
</dbReference>
<evidence type="ECO:0000256" key="3">
    <source>
        <dbReference type="ARBA" id="ARBA00022989"/>
    </source>
</evidence>
<evidence type="ECO:0000313" key="7">
    <source>
        <dbReference type="EMBL" id="MEU0707651.1"/>
    </source>
</evidence>
<dbReference type="EMBL" id="JBEXZR010000006">
    <property type="protein sequence ID" value="MEU0707651.1"/>
    <property type="molecule type" value="Genomic_DNA"/>
</dbReference>
<dbReference type="InterPro" id="IPR036259">
    <property type="entry name" value="MFS_trans_sf"/>
</dbReference>
<feature type="domain" description="Major facilitator superfamily (MFS) profile" evidence="6">
    <location>
        <begin position="1"/>
        <end position="73"/>
    </location>
</feature>
<evidence type="ECO:0000256" key="4">
    <source>
        <dbReference type="ARBA" id="ARBA00023136"/>
    </source>
</evidence>
<gene>
    <name evidence="7" type="ORF">ABZ508_09785</name>
</gene>
<dbReference type="Proteomes" id="UP001550378">
    <property type="component" value="Unassembled WGS sequence"/>
</dbReference>
<evidence type="ECO:0000313" key="8">
    <source>
        <dbReference type="Proteomes" id="UP001550378"/>
    </source>
</evidence>
<evidence type="ECO:0000256" key="1">
    <source>
        <dbReference type="ARBA" id="ARBA00004651"/>
    </source>
</evidence>
<proteinExistence type="predicted"/>
<organism evidence="7 8">
    <name type="scientific">Streptomyces lavendulocolor</name>
    <dbReference type="NCBI Taxonomy" id="67316"/>
    <lineage>
        <taxon>Bacteria</taxon>
        <taxon>Bacillati</taxon>
        <taxon>Actinomycetota</taxon>
        <taxon>Actinomycetes</taxon>
        <taxon>Kitasatosporales</taxon>
        <taxon>Streptomycetaceae</taxon>
        <taxon>Streptomyces</taxon>
    </lineage>
</organism>
<keyword evidence="2 5" id="KW-0812">Transmembrane</keyword>
<keyword evidence="4 5" id="KW-0472">Membrane</keyword>
<accession>A0ABV2W282</accession>
<reference evidence="7 8" key="1">
    <citation type="submission" date="2024-06" db="EMBL/GenBank/DDBJ databases">
        <title>The Natural Products Discovery Center: Release of the First 8490 Sequenced Strains for Exploring Actinobacteria Biosynthetic Diversity.</title>
        <authorList>
            <person name="Kalkreuter E."/>
            <person name="Kautsar S.A."/>
            <person name="Yang D."/>
            <person name="Bader C.D."/>
            <person name="Teijaro C.N."/>
            <person name="Fluegel L."/>
            <person name="Davis C.M."/>
            <person name="Simpson J.R."/>
            <person name="Lauterbach L."/>
            <person name="Steele A.D."/>
            <person name="Gui C."/>
            <person name="Meng S."/>
            <person name="Li G."/>
            <person name="Viehrig K."/>
            <person name="Ye F."/>
            <person name="Su P."/>
            <person name="Kiefer A.F."/>
            <person name="Nichols A."/>
            <person name="Cepeda A.J."/>
            <person name="Yan W."/>
            <person name="Fan B."/>
            <person name="Jiang Y."/>
            <person name="Adhikari A."/>
            <person name="Zheng C.-J."/>
            <person name="Schuster L."/>
            <person name="Cowan T.M."/>
            <person name="Smanski M.J."/>
            <person name="Chevrette M.G."/>
            <person name="De Carvalho L.P.S."/>
            <person name="Shen B."/>
        </authorList>
    </citation>
    <scope>NUCLEOTIDE SEQUENCE [LARGE SCALE GENOMIC DNA]</scope>
    <source>
        <strain evidence="7 8">NPDC006337</strain>
    </source>
</reference>
<evidence type="ECO:0000256" key="5">
    <source>
        <dbReference type="SAM" id="Phobius"/>
    </source>
</evidence>
<keyword evidence="3 5" id="KW-1133">Transmembrane helix</keyword>